<organism evidence="8 9">
    <name type="scientific">Limulus polyphemus</name>
    <name type="common">Atlantic horseshoe crab</name>
    <dbReference type="NCBI Taxonomy" id="6850"/>
    <lineage>
        <taxon>Eukaryota</taxon>
        <taxon>Metazoa</taxon>
        <taxon>Ecdysozoa</taxon>
        <taxon>Arthropoda</taxon>
        <taxon>Chelicerata</taxon>
        <taxon>Merostomata</taxon>
        <taxon>Xiphosura</taxon>
        <taxon>Limulidae</taxon>
        <taxon>Limulus</taxon>
    </lineage>
</organism>
<protein>
    <recommendedName>
        <fullName evidence="2">Conserved oligomeric Golgi complex subunit 5</fullName>
    </recommendedName>
</protein>
<feature type="domain" description="Conserved oligomeric Golgi complex subunit 5 N-terminal" evidence="6">
    <location>
        <begin position="20"/>
        <end position="142"/>
    </location>
</feature>
<evidence type="ECO:0000256" key="3">
    <source>
        <dbReference type="ARBA" id="ARBA00023034"/>
    </source>
</evidence>
<gene>
    <name evidence="9" type="primary">LOC106469111</name>
</gene>
<keyword evidence="5" id="KW-0175">Coiled coil</keyword>
<evidence type="ECO:0000256" key="5">
    <source>
        <dbReference type="SAM" id="Coils"/>
    </source>
</evidence>
<evidence type="ECO:0000259" key="7">
    <source>
        <dbReference type="Pfam" id="PF20649"/>
    </source>
</evidence>
<evidence type="ECO:0000313" key="8">
    <source>
        <dbReference type="Proteomes" id="UP000694941"/>
    </source>
</evidence>
<dbReference type="InterPro" id="IPR048485">
    <property type="entry name" value="COG5_helical"/>
</dbReference>
<dbReference type="RefSeq" id="XP_022253246.1">
    <property type="nucleotide sequence ID" value="XM_022397538.1"/>
</dbReference>
<name>A0ABM1TBJ0_LIMPO</name>
<comment type="subcellular location">
    <subcellularLocation>
        <location evidence="1">Golgi apparatus membrane</location>
        <topology evidence="1">Peripheral membrane protein</topology>
    </subcellularLocation>
</comment>
<dbReference type="InterPro" id="IPR019465">
    <property type="entry name" value="Cog5"/>
</dbReference>
<keyword evidence="4" id="KW-0472">Membrane</keyword>
<dbReference type="PANTHER" id="PTHR13228:SF3">
    <property type="entry name" value="CONSERVED OLIGOMERIC GOLGI COMPLEX SUBUNIT 5"/>
    <property type="match status" value="1"/>
</dbReference>
<feature type="coiled-coil region" evidence="5">
    <location>
        <begin position="77"/>
        <end position="104"/>
    </location>
</feature>
<evidence type="ECO:0000256" key="2">
    <source>
        <dbReference type="ARBA" id="ARBA00020974"/>
    </source>
</evidence>
<evidence type="ECO:0000313" key="9">
    <source>
        <dbReference type="RefSeq" id="XP_022253246.1"/>
    </source>
</evidence>
<evidence type="ECO:0000259" key="6">
    <source>
        <dbReference type="Pfam" id="PF10392"/>
    </source>
</evidence>
<dbReference type="GeneID" id="106469111"/>
<evidence type="ECO:0000256" key="4">
    <source>
        <dbReference type="ARBA" id="ARBA00023136"/>
    </source>
</evidence>
<accession>A0ABM1TBJ0</accession>
<keyword evidence="8" id="KW-1185">Reference proteome</keyword>
<proteinExistence type="predicted"/>
<dbReference type="Pfam" id="PF10392">
    <property type="entry name" value="COG5_N"/>
    <property type="match status" value="1"/>
</dbReference>
<dbReference type="PANTHER" id="PTHR13228">
    <property type="entry name" value="CONSERVED OLIGOMERIC GOLGI COMPLEX COMPONENT 5"/>
    <property type="match status" value="1"/>
</dbReference>
<sequence>MAEDNVSVFAEFSEDDFYRQFLADDFDVKNVASNAIQELAIAEQLAKLIAGINLLDKELHDQVSNHYEDLLSKATEIDMLEDALQMLQGRIQTLAAAAERLKGRIAEPYRKAVNQTMMLMRLQETCDLLRRISSVFKLTLRLQNQIQGGLREITKAAQSLNELVYLTEGVDLSDLELIKKDQKVIHDARKKVEQDAEQMLEMGMESQNQTQVATALQVFHNLQVLQATICKVIEQTKNRLKKNVNEALDIKSLITNSVSASSRGGPGRAAMPTLGNVGVFRKTLWSNMERLMDQIYVACSQIQHLQKVLAKKRDPVSHVCFLDEFSKNEERHIMAYFWGIVTNILTESFSKAAQESTHIRQAFEVEYPKLLKLYTDLWKRLQHFNSSINVATGPDSLVLQQDSGDSAEIFSENIDADIYNPEKALRDTLTSFEKSYLSQSLSRLSDSVHKVFSGGNQDAPTQEDIEGIVKIISSEMSVASIDLVLSRNVAKTVANIVKIFTIKSEDMITEDEEATQVIHPPTSHQHLNATVAYLLLLFENQLTEFLDGPSAPFQESAEIIRASLQVFLDGPSAPFQESAEIIRASLQSVPVLMSQAIRPLMNSVAEAIEKIILTMHKEDFSKSGQESDNSTPEPPCSLYMKELQSFIFRVKGQYFSILPVCVLVQKNIQQVACRAIDLFVRHASLVRPLGDGGKMRLAADFAQMEMAVETLCPRIGELGKSYKILRSFRPMLFQTPAHIIKSPVVGDIIPFPVVLHFLFSKASPELKSPHEVSGWSIGDYSKWLDDHPSDMDQLSFIRWTLEAYVNTVKQRQGREFCFIYPIMLELLHLGLQKPETR</sequence>
<reference evidence="9" key="1">
    <citation type="submission" date="2025-08" db="UniProtKB">
        <authorList>
            <consortium name="RefSeq"/>
        </authorList>
    </citation>
    <scope>IDENTIFICATION</scope>
    <source>
        <tissue evidence="9">Muscle</tissue>
    </source>
</reference>
<evidence type="ECO:0000256" key="1">
    <source>
        <dbReference type="ARBA" id="ARBA00004395"/>
    </source>
</evidence>
<dbReference type="Proteomes" id="UP000694941">
    <property type="component" value="Unplaced"/>
</dbReference>
<feature type="domain" description="Conserved oligomeric Golgi complex subunit 5 helical" evidence="7">
    <location>
        <begin position="172"/>
        <end position="378"/>
    </location>
</feature>
<dbReference type="InterPro" id="IPR049176">
    <property type="entry name" value="COG5_N"/>
</dbReference>
<keyword evidence="3" id="KW-0333">Golgi apparatus</keyword>
<dbReference type="Pfam" id="PF20649">
    <property type="entry name" value="COG5_C"/>
    <property type="match status" value="1"/>
</dbReference>